<sequence length="121" mass="14449">MAKSLRSKWKRKMRAIKRERYGAKELTKLKEIVASSKEIRKKVAVPVLHVEMTDVSRTEGEEDRVEEMQVDKTVRKYKKNLQDQFGNYPVWLNPRRVKKQQKRKKKIGKIVKRNAVNKSKR</sequence>
<dbReference type="PANTHER" id="PTHR34253">
    <property type="entry name" value="PROTEIN LLP HOMOLOG"/>
    <property type="match status" value="1"/>
</dbReference>
<dbReference type="EnsemblMetazoa" id="SMAR012670-RA">
    <property type="protein sequence ID" value="SMAR012670-PA"/>
    <property type="gene ID" value="SMAR012670"/>
</dbReference>
<accession>T1JFQ6</accession>
<dbReference type="Pfam" id="PF10169">
    <property type="entry name" value="LLPH"/>
    <property type="match status" value="1"/>
</dbReference>
<keyword evidence="4" id="KW-1185">Reference proteome</keyword>
<name>T1JFQ6_STRMM</name>
<dbReference type="STRING" id="126957.T1JFQ6"/>
<feature type="compositionally biased region" description="Basic residues" evidence="2">
    <location>
        <begin position="97"/>
        <end position="112"/>
    </location>
</feature>
<evidence type="ECO:0000313" key="3">
    <source>
        <dbReference type="EnsemblMetazoa" id="SMAR012670-PA"/>
    </source>
</evidence>
<dbReference type="AlphaFoldDB" id="T1JFQ6"/>
<dbReference type="GO" id="GO:0005730">
    <property type="term" value="C:nucleolus"/>
    <property type="evidence" value="ECO:0007669"/>
    <property type="project" value="TreeGrafter"/>
</dbReference>
<reference evidence="3" key="2">
    <citation type="submission" date="2015-02" db="UniProtKB">
        <authorList>
            <consortium name="EnsemblMetazoa"/>
        </authorList>
    </citation>
    <scope>IDENTIFICATION</scope>
</reference>
<dbReference type="PANTHER" id="PTHR34253:SF1">
    <property type="entry name" value="PROTEIN LLP HOMOLOG"/>
    <property type="match status" value="1"/>
</dbReference>
<dbReference type="GO" id="GO:0003723">
    <property type="term" value="F:RNA binding"/>
    <property type="evidence" value="ECO:0007669"/>
    <property type="project" value="TreeGrafter"/>
</dbReference>
<dbReference type="eggNOG" id="KOG4811">
    <property type="taxonomic scope" value="Eukaryota"/>
</dbReference>
<protein>
    <recommendedName>
        <fullName evidence="5">Protein LLP homolog</fullName>
    </recommendedName>
</protein>
<dbReference type="InterPro" id="IPR018784">
    <property type="entry name" value="LLPH-like"/>
</dbReference>
<reference evidence="4" key="1">
    <citation type="submission" date="2011-05" db="EMBL/GenBank/DDBJ databases">
        <authorList>
            <person name="Richards S.R."/>
            <person name="Qu J."/>
            <person name="Jiang H."/>
            <person name="Jhangiani S.N."/>
            <person name="Agravi P."/>
            <person name="Goodspeed R."/>
            <person name="Gross S."/>
            <person name="Mandapat C."/>
            <person name="Jackson L."/>
            <person name="Mathew T."/>
            <person name="Pu L."/>
            <person name="Thornton R."/>
            <person name="Saada N."/>
            <person name="Wilczek-Boney K.B."/>
            <person name="Lee S."/>
            <person name="Kovar C."/>
            <person name="Wu Y."/>
            <person name="Scherer S.E."/>
            <person name="Worley K.C."/>
            <person name="Muzny D.M."/>
            <person name="Gibbs R."/>
        </authorList>
    </citation>
    <scope>NUCLEOTIDE SEQUENCE</scope>
    <source>
        <strain evidence="4">Brora</strain>
    </source>
</reference>
<evidence type="ECO:0008006" key="5">
    <source>
        <dbReference type="Google" id="ProtNLM"/>
    </source>
</evidence>
<evidence type="ECO:0000256" key="2">
    <source>
        <dbReference type="SAM" id="MobiDB-lite"/>
    </source>
</evidence>
<dbReference type="PhylomeDB" id="T1JFQ6"/>
<dbReference type="Proteomes" id="UP000014500">
    <property type="component" value="Unassembled WGS sequence"/>
</dbReference>
<dbReference type="GO" id="GO:0097484">
    <property type="term" value="P:dendrite extension"/>
    <property type="evidence" value="ECO:0007669"/>
    <property type="project" value="TreeGrafter"/>
</dbReference>
<feature type="region of interest" description="Disordered" evidence="2">
    <location>
        <begin position="97"/>
        <end position="121"/>
    </location>
</feature>
<evidence type="ECO:0000256" key="1">
    <source>
        <dbReference type="ARBA" id="ARBA00034118"/>
    </source>
</evidence>
<dbReference type="EMBL" id="JH432185">
    <property type="status" value="NOT_ANNOTATED_CDS"/>
    <property type="molecule type" value="Genomic_DNA"/>
</dbReference>
<comment type="similarity">
    <text evidence="1">Belongs to the learning-associated protein family.</text>
</comment>
<dbReference type="OMA" id="YGNYPVW"/>
<dbReference type="GO" id="GO:0001099">
    <property type="term" value="F:basal RNA polymerase II transcription machinery binding"/>
    <property type="evidence" value="ECO:0007669"/>
    <property type="project" value="TreeGrafter"/>
</dbReference>
<organism evidence="3 4">
    <name type="scientific">Strigamia maritima</name>
    <name type="common">European centipede</name>
    <name type="synonym">Geophilus maritimus</name>
    <dbReference type="NCBI Taxonomy" id="126957"/>
    <lineage>
        <taxon>Eukaryota</taxon>
        <taxon>Metazoa</taxon>
        <taxon>Ecdysozoa</taxon>
        <taxon>Arthropoda</taxon>
        <taxon>Myriapoda</taxon>
        <taxon>Chilopoda</taxon>
        <taxon>Pleurostigmophora</taxon>
        <taxon>Geophilomorpha</taxon>
        <taxon>Linotaeniidae</taxon>
        <taxon>Strigamia</taxon>
    </lineage>
</organism>
<evidence type="ECO:0000313" key="4">
    <source>
        <dbReference type="Proteomes" id="UP000014500"/>
    </source>
</evidence>
<dbReference type="HOGENOM" id="CLU_134502_0_0_1"/>
<proteinExistence type="inferred from homology"/>